<dbReference type="PANTHER" id="PTHR15605:SF2">
    <property type="entry name" value="KINESIN-ASSOCIATED PROTEIN 3"/>
    <property type="match status" value="1"/>
</dbReference>
<dbReference type="Gene3D" id="1.25.10.10">
    <property type="entry name" value="Leucine-rich Repeat Variant"/>
    <property type="match status" value="1"/>
</dbReference>
<name>A0A8C8F7P4_ONCTS</name>
<protein>
    <recommendedName>
        <fullName evidence="4">Kinesin-associated protein 3</fullName>
    </recommendedName>
</protein>
<feature type="repeat" description="ARM" evidence="1">
    <location>
        <begin position="585"/>
        <end position="625"/>
    </location>
</feature>
<proteinExistence type="predicted"/>
<reference evidence="2" key="1">
    <citation type="submission" date="2025-08" db="UniProtKB">
        <authorList>
            <consortium name="Ensembl"/>
        </authorList>
    </citation>
    <scope>IDENTIFICATION</scope>
</reference>
<evidence type="ECO:0008006" key="4">
    <source>
        <dbReference type="Google" id="ProtNLM"/>
    </source>
</evidence>
<evidence type="ECO:0000256" key="1">
    <source>
        <dbReference type="PROSITE-ProRule" id="PRU00259"/>
    </source>
</evidence>
<dbReference type="AlphaFoldDB" id="A0A8C8F7P4"/>
<dbReference type="GO" id="GO:0005930">
    <property type="term" value="C:axoneme"/>
    <property type="evidence" value="ECO:0007669"/>
    <property type="project" value="TreeGrafter"/>
</dbReference>
<dbReference type="SMART" id="SM00185">
    <property type="entry name" value="ARM"/>
    <property type="match status" value="3"/>
</dbReference>
<dbReference type="InterPro" id="IPR008658">
    <property type="entry name" value="KAP3"/>
</dbReference>
<dbReference type="Ensembl" id="ENSOTST00005033437.2">
    <property type="protein sequence ID" value="ENSOTSP00005030875.2"/>
    <property type="gene ID" value="ENSOTSG00005077672.1"/>
</dbReference>
<dbReference type="SUPFAM" id="SSF48371">
    <property type="entry name" value="ARM repeat"/>
    <property type="match status" value="1"/>
</dbReference>
<dbReference type="SMART" id="SM01297">
    <property type="entry name" value="KAP"/>
    <property type="match status" value="1"/>
</dbReference>
<reference evidence="2" key="2">
    <citation type="submission" date="2025-09" db="UniProtKB">
        <authorList>
            <consortium name="Ensembl"/>
        </authorList>
    </citation>
    <scope>IDENTIFICATION</scope>
</reference>
<dbReference type="InterPro" id="IPR011989">
    <property type="entry name" value="ARM-like"/>
</dbReference>
<dbReference type="GO" id="GO:0019894">
    <property type="term" value="F:kinesin binding"/>
    <property type="evidence" value="ECO:0007669"/>
    <property type="project" value="InterPro"/>
</dbReference>
<dbReference type="GeneTree" id="ENSGT00390000003574"/>
<organism evidence="2 3">
    <name type="scientific">Oncorhynchus tshawytscha</name>
    <name type="common">Chinook salmon</name>
    <name type="synonym">Salmo tshawytscha</name>
    <dbReference type="NCBI Taxonomy" id="74940"/>
    <lineage>
        <taxon>Eukaryota</taxon>
        <taxon>Metazoa</taxon>
        <taxon>Chordata</taxon>
        <taxon>Craniata</taxon>
        <taxon>Vertebrata</taxon>
        <taxon>Euteleostomi</taxon>
        <taxon>Actinopterygii</taxon>
        <taxon>Neopterygii</taxon>
        <taxon>Teleostei</taxon>
        <taxon>Protacanthopterygii</taxon>
        <taxon>Salmoniformes</taxon>
        <taxon>Salmonidae</taxon>
        <taxon>Salmoninae</taxon>
        <taxon>Oncorhynchus</taxon>
    </lineage>
</organism>
<sequence>MDKLQAEDARYLKRKVKRGSLDVHPTEKALVVQYEVEATILGEMGDPMVGERKECQKIIRLKSLNANTDITTLARRVVEECRLIHPSKLPEVEQLLFYLQNRKKPGNDKQEKHLPRDLTPFEGMELDEEANINCIDDYVELLYEDIPEKVRGATLILHLACNPDNLEELLQNETALGALARVLREDWKQSVDMATTIIYVFFCFSSFSQFHGLVTHYKIGALCMNITEHELKRYDLWQDELQKKQKDPDNQNVKKEHEKALKKYQGLLSKQEQLLRVALYLLLNLAEDTRTELKMRNKNIVHMLVKTLDREDEELLVLVVSFLKKLSIFLENKNDMAETHAVEKLARLLACEHENLLNTTLRLLLNLSFDTGLRSQMVQAGLIHKLSLMLADEKQGQLCMCILYHISVDDRFKSMFAYTDCIPQLMKMLFECGESHMEPELISFCINLAANKRNAQVICEGNGLKMLMKRGLKLKDVLIMKMIRNLSQHDGPTKNLFIDYVGDLAAQMGAEEREEYVIECLGTLANLTIPDLDWELVLKEYNLVPYLKDHLKPGSAEDDLILEVVIMIGTVSMDDSCAATMAKSGIIPALIELLNAQQEDDEFVCQIVYVLYQMVVHQATRDVIIKDTQAPAYLIDLMHDKNAEIRKVCNNTLDIIAEYDNECERKIQSEKFRWHNSQWLEMVENRAMGDDGEPFMFGDDGEAFMHNGDILERPDLFYTAGIHGGREAGREADILERPDLFYTGRGWTGLLSPSPGGSFGGGGLDFYPQYVAREQDLTGLICRQGAGSNRPNM</sequence>
<dbReference type="GO" id="GO:0016939">
    <property type="term" value="C:kinesin II complex"/>
    <property type="evidence" value="ECO:0007669"/>
    <property type="project" value="TreeGrafter"/>
</dbReference>
<dbReference type="GO" id="GO:0044782">
    <property type="term" value="P:cilium organization"/>
    <property type="evidence" value="ECO:0007669"/>
    <property type="project" value="TreeGrafter"/>
</dbReference>
<dbReference type="Proteomes" id="UP000694402">
    <property type="component" value="Unassembled WGS sequence"/>
</dbReference>
<dbReference type="InterPro" id="IPR016024">
    <property type="entry name" value="ARM-type_fold"/>
</dbReference>
<gene>
    <name evidence="2" type="primary">kifap3a</name>
</gene>
<dbReference type="GO" id="GO:0007018">
    <property type="term" value="P:microtubule-based movement"/>
    <property type="evidence" value="ECO:0007669"/>
    <property type="project" value="TreeGrafter"/>
</dbReference>
<keyword evidence="3" id="KW-1185">Reference proteome</keyword>
<dbReference type="InterPro" id="IPR000225">
    <property type="entry name" value="Armadillo"/>
</dbReference>
<dbReference type="Pfam" id="PF05804">
    <property type="entry name" value="KAP"/>
    <property type="match status" value="1"/>
</dbReference>
<dbReference type="PROSITE" id="PS50176">
    <property type="entry name" value="ARM_REPEAT"/>
    <property type="match status" value="1"/>
</dbReference>
<accession>A0A8C8F7P4</accession>
<dbReference type="GO" id="GO:0035869">
    <property type="term" value="C:ciliary transition zone"/>
    <property type="evidence" value="ECO:0007669"/>
    <property type="project" value="TreeGrafter"/>
</dbReference>
<evidence type="ECO:0000313" key="2">
    <source>
        <dbReference type="Ensembl" id="ENSOTSP00005030875.2"/>
    </source>
</evidence>
<dbReference type="PANTHER" id="PTHR15605">
    <property type="entry name" value="KINESIN-ASSOCIATED PROTEINS"/>
    <property type="match status" value="1"/>
</dbReference>
<evidence type="ECO:0000313" key="3">
    <source>
        <dbReference type="Proteomes" id="UP000694402"/>
    </source>
</evidence>